<evidence type="ECO:0000313" key="1">
    <source>
        <dbReference type="EMBL" id="EAY25768.1"/>
    </source>
</evidence>
<name>A1ZUZ0_MICM2</name>
<dbReference type="Proteomes" id="UP000004095">
    <property type="component" value="Unassembled WGS sequence"/>
</dbReference>
<comment type="caution">
    <text evidence="1">The sequence shown here is derived from an EMBL/GenBank/DDBJ whole genome shotgun (WGS) entry which is preliminary data.</text>
</comment>
<proteinExistence type="predicted"/>
<reference evidence="1 2" key="1">
    <citation type="submission" date="2007-01" db="EMBL/GenBank/DDBJ databases">
        <authorList>
            <person name="Haygood M."/>
            <person name="Podell S."/>
            <person name="Anderson C."/>
            <person name="Hopkinson B."/>
            <person name="Roe K."/>
            <person name="Barbeau K."/>
            <person name="Gaasterland T."/>
            <person name="Ferriera S."/>
            <person name="Johnson J."/>
            <person name="Kravitz S."/>
            <person name="Beeson K."/>
            <person name="Sutton G."/>
            <person name="Rogers Y.-H."/>
            <person name="Friedman R."/>
            <person name="Frazier M."/>
            <person name="Venter J.C."/>
        </authorList>
    </citation>
    <scope>NUCLEOTIDE SEQUENCE [LARGE SCALE GENOMIC DNA]</scope>
    <source>
        <strain evidence="1 2">ATCC 23134</strain>
    </source>
</reference>
<gene>
    <name evidence="1" type="ORF">M23134_03342</name>
</gene>
<accession>A1ZUZ0</accession>
<organism evidence="1 2">
    <name type="scientific">Microscilla marina ATCC 23134</name>
    <dbReference type="NCBI Taxonomy" id="313606"/>
    <lineage>
        <taxon>Bacteria</taxon>
        <taxon>Pseudomonadati</taxon>
        <taxon>Bacteroidota</taxon>
        <taxon>Cytophagia</taxon>
        <taxon>Cytophagales</taxon>
        <taxon>Microscillaceae</taxon>
        <taxon>Microscilla</taxon>
    </lineage>
</organism>
<protein>
    <submittedName>
        <fullName evidence="1">Uncharacterized protein</fullName>
    </submittedName>
</protein>
<keyword evidence="2" id="KW-1185">Reference proteome</keyword>
<dbReference type="EMBL" id="AAWS01000043">
    <property type="protein sequence ID" value="EAY25768.1"/>
    <property type="molecule type" value="Genomic_DNA"/>
</dbReference>
<dbReference type="AlphaFoldDB" id="A1ZUZ0"/>
<sequence>MASLSFWASYTLQAQTTVNTQVKQINKVYQEVRNNISRKKLGTSHFTFNLKRHNLHHSGYRHYSQKLYYNWQKEQVYLRLALVRSERGNVDYQKEFLFNQEGELVYFQEKQNDEKKYPYREVKVYFAQGKLLVWNQNQQNNLHHQRIQSPVEKVQLIMQEAKALQADLHKRIKEQ</sequence>
<evidence type="ECO:0000313" key="2">
    <source>
        <dbReference type="Proteomes" id="UP000004095"/>
    </source>
</evidence>